<comment type="caution">
    <text evidence="1">The sequence shown here is derived from an EMBL/GenBank/DDBJ whole genome shotgun (WGS) entry which is preliminary data.</text>
</comment>
<proteinExistence type="predicted"/>
<gene>
    <name evidence="1" type="ORF">Pma05_82660</name>
</gene>
<evidence type="ECO:0000313" key="2">
    <source>
        <dbReference type="Proteomes" id="UP000621500"/>
    </source>
</evidence>
<protein>
    <recommendedName>
        <fullName evidence="3">ATP-dependent DNA ligase family profile domain-containing protein</fullName>
    </recommendedName>
</protein>
<dbReference type="EMBL" id="BONX01000081">
    <property type="protein sequence ID" value="GIH01694.1"/>
    <property type="molecule type" value="Genomic_DNA"/>
</dbReference>
<evidence type="ECO:0008006" key="3">
    <source>
        <dbReference type="Google" id="ProtNLM"/>
    </source>
</evidence>
<sequence length="79" mass="8257">MACLRTRHGRRCDSEFPEIIAAAAGLPDVILDGEIVVPGSDGCPDFAALRGRLGVGAGRARVLAAARPAPVLRLRRPLA</sequence>
<dbReference type="Proteomes" id="UP000621500">
    <property type="component" value="Unassembled WGS sequence"/>
</dbReference>
<keyword evidence="2" id="KW-1185">Reference proteome</keyword>
<dbReference type="Gene3D" id="3.30.470.30">
    <property type="entry name" value="DNA ligase/mRNA capping enzyme"/>
    <property type="match status" value="1"/>
</dbReference>
<organism evidence="1 2">
    <name type="scientific">Plantactinospora mayteni</name>
    <dbReference type="NCBI Taxonomy" id="566021"/>
    <lineage>
        <taxon>Bacteria</taxon>
        <taxon>Bacillati</taxon>
        <taxon>Actinomycetota</taxon>
        <taxon>Actinomycetes</taxon>
        <taxon>Micromonosporales</taxon>
        <taxon>Micromonosporaceae</taxon>
        <taxon>Plantactinospora</taxon>
    </lineage>
</organism>
<evidence type="ECO:0000313" key="1">
    <source>
        <dbReference type="EMBL" id="GIH01694.1"/>
    </source>
</evidence>
<dbReference type="SUPFAM" id="SSF56091">
    <property type="entry name" value="DNA ligase/mRNA capping enzyme, catalytic domain"/>
    <property type="match status" value="1"/>
</dbReference>
<name>A0ABQ4F457_9ACTN</name>
<accession>A0ABQ4F457</accession>
<reference evidence="1 2" key="1">
    <citation type="submission" date="2021-01" db="EMBL/GenBank/DDBJ databases">
        <title>Whole genome shotgun sequence of Plantactinospora mayteni NBRC 109088.</title>
        <authorList>
            <person name="Komaki H."/>
            <person name="Tamura T."/>
        </authorList>
    </citation>
    <scope>NUCLEOTIDE SEQUENCE [LARGE SCALE GENOMIC DNA]</scope>
    <source>
        <strain evidence="1 2">NBRC 109088</strain>
    </source>
</reference>